<feature type="domain" description="Peptidoglycan binding-like" evidence="4">
    <location>
        <begin position="130"/>
        <end position="164"/>
    </location>
</feature>
<dbReference type="Gene3D" id="1.10.101.10">
    <property type="entry name" value="PGBD-like superfamily/PGBD"/>
    <property type="match status" value="1"/>
</dbReference>
<dbReference type="SUPFAM" id="SSF47090">
    <property type="entry name" value="PGBD-like"/>
    <property type="match status" value="1"/>
</dbReference>
<accession>A0A3B0SEL2</accession>
<comment type="subcellular location">
    <subcellularLocation>
        <location evidence="1">Cell envelope</location>
    </subcellularLocation>
</comment>
<evidence type="ECO:0000256" key="1">
    <source>
        <dbReference type="ARBA" id="ARBA00004196"/>
    </source>
</evidence>
<evidence type="ECO:0000259" key="4">
    <source>
        <dbReference type="Pfam" id="PF01471"/>
    </source>
</evidence>
<dbReference type="InterPro" id="IPR050465">
    <property type="entry name" value="UPF0194_transport"/>
</dbReference>
<dbReference type="Gene3D" id="2.40.420.20">
    <property type="match status" value="1"/>
</dbReference>
<dbReference type="Gene3D" id="1.20.1600.10">
    <property type="entry name" value="Outer membrane efflux proteins (OEP)"/>
    <property type="match status" value="1"/>
</dbReference>
<evidence type="ECO:0000256" key="3">
    <source>
        <dbReference type="SAM" id="Coils"/>
    </source>
</evidence>
<gene>
    <name evidence="5" type="ORF">MNBD_ACTINO02-869</name>
</gene>
<evidence type="ECO:0000313" key="5">
    <source>
        <dbReference type="EMBL" id="VAW04415.1"/>
    </source>
</evidence>
<sequence>MSRRVRLVIALLVVVLAAGGGWLAGARIKSPAQVAAETEPPQASLITVPVQRMVIANDVITRGSVRFDTPESIATPLLATPEFAPVVTKVAEVGDELAEGTVLFELAGRPTFALQGDLPLFRTVRPGDEGEDIRQLQTALARLGFDPGMIDGVYGPDTERAVRQIYESAGYEPLPTDEQVQAQVDAASDIVENAREIYHEAKDRRTAATAAQKNLASASEALSAAQATLVVAQGRLATAQAGTHPDTGQPPTPEEMVVLADDVDAATVAVSATGAAFNVALDEADMLGPPQDVAAELRALNDARQDLAKAQADIGSPVPEGEFLFFSAFPLRVDFVAFQRGDVASGEMMRVSGSRLAIDSSVSIEEGDLIAVGDRVQIELTRLGIELEGTVSFKADRPGTNNLGPDKIYIEILPDEVRADLNNTNVKITIPVATRSSGGAVLAVPVAALSQTGGGDTVVTVEDDDGSTRVVAVLPGLATAGGMVEITSIDGELAEGDRVVVGFQDASDPGDSIADQSDT</sequence>
<proteinExistence type="predicted"/>
<dbReference type="InterPro" id="IPR002477">
    <property type="entry name" value="Peptidoglycan-bd-like"/>
</dbReference>
<dbReference type="InterPro" id="IPR036365">
    <property type="entry name" value="PGBD-like_sf"/>
</dbReference>
<name>A0A3B0SEL2_9ZZZZ</name>
<keyword evidence="2 3" id="KW-0175">Coiled coil</keyword>
<dbReference type="InterPro" id="IPR036366">
    <property type="entry name" value="PGBDSf"/>
</dbReference>
<dbReference type="AlphaFoldDB" id="A0A3B0SEL2"/>
<evidence type="ECO:0000256" key="2">
    <source>
        <dbReference type="ARBA" id="ARBA00023054"/>
    </source>
</evidence>
<dbReference type="GO" id="GO:0030313">
    <property type="term" value="C:cell envelope"/>
    <property type="evidence" value="ECO:0007669"/>
    <property type="project" value="UniProtKB-SubCell"/>
</dbReference>
<dbReference type="PANTHER" id="PTHR32347">
    <property type="entry name" value="EFFLUX SYSTEM COMPONENT YKNX-RELATED"/>
    <property type="match status" value="1"/>
</dbReference>
<reference evidence="5" key="1">
    <citation type="submission" date="2018-06" db="EMBL/GenBank/DDBJ databases">
        <authorList>
            <person name="Zhirakovskaya E."/>
        </authorList>
    </citation>
    <scope>NUCLEOTIDE SEQUENCE</scope>
</reference>
<protein>
    <recommendedName>
        <fullName evidence="4">Peptidoglycan binding-like domain-containing protein</fullName>
    </recommendedName>
</protein>
<dbReference type="PANTHER" id="PTHR32347:SF23">
    <property type="entry name" value="BLL5650 PROTEIN"/>
    <property type="match status" value="1"/>
</dbReference>
<organism evidence="5">
    <name type="scientific">hydrothermal vent metagenome</name>
    <dbReference type="NCBI Taxonomy" id="652676"/>
    <lineage>
        <taxon>unclassified sequences</taxon>
        <taxon>metagenomes</taxon>
        <taxon>ecological metagenomes</taxon>
    </lineage>
</organism>
<feature type="coiled-coil region" evidence="3">
    <location>
        <begin position="184"/>
        <end position="228"/>
    </location>
</feature>
<dbReference type="EMBL" id="UOEK01000287">
    <property type="protein sequence ID" value="VAW04415.1"/>
    <property type="molecule type" value="Genomic_DNA"/>
</dbReference>
<dbReference type="Pfam" id="PF01471">
    <property type="entry name" value="PG_binding_1"/>
    <property type="match status" value="1"/>
</dbReference>